<evidence type="ECO:0000313" key="5">
    <source>
        <dbReference type="Proteomes" id="UP000265100"/>
    </source>
</evidence>
<evidence type="ECO:0000313" key="4">
    <source>
        <dbReference type="Ensembl" id="ENSACLP00000020426.1"/>
    </source>
</evidence>
<name>A0A3P8PTM7_ASTCA</name>
<keyword evidence="5" id="KW-1185">Reference proteome</keyword>
<reference evidence="4" key="3">
    <citation type="submission" date="2025-09" db="UniProtKB">
        <authorList>
            <consortium name="Ensembl"/>
        </authorList>
    </citation>
    <scope>IDENTIFICATION</scope>
</reference>
<dbReference type="Pfam" id="PF00048">
    <property type="entry name" value="IL8"/>
    <property type="match status" value="1"/>
</dbReference>
<dbReference type="GeneTree" id="ENSGT01030000234769"/>
<dbReference type="Ensembl" id="ENSACLT00000020901.2">
    <property type="protein sequence ID" value="ENSACLP00000020426.1"/>
    <property type="gene ID" value="ENSACLG00000013899.2"/>
</dbReference>
<dbReference type="Gene3D" id="2.40.50.40">
    <property type="match status" value="1"/>
</dbReference>
<proteinExistence type="predicted"/>
<dbReference type="SUPFAM" id="SSF54117">
    <property type="entry name" value="Interleukin 8-like chemokines"/>
    <property type="match status" value="1"/>
</dbReference>
<dbReference type="GO" id="GO:0008009">
    <property type="term" value="F:chemokine activity"/>
    <property type="evidence" value="ECO:0007669"/>
    <property type="project" value="InterPro"/>
</dbReference>
<dbReference type="Bgee" id="ENSACLG00000013899">
    <property type="expression patterns" value="Expressed in anal fin and 2 other cell types or tissues"/>
</dbReference>
<reference evidence="4" key="1">
    <citation type="submission" date="2018-05" db="EMBL/GenBank/DDBJ databases">
        <authorList>
            <person name="Datahose"/>
        </authorList>
    </citation>
    <scope>NUCLEOTIDE SEQUENCE</scope>
</reference>
<dbReference type="OMA" id="CCMTANK"/>
<dbReference type="InterPro" id="IPR001811">
    <property type="entry name" value="Chemokine_IL8-like_dom"/>
</dbReference>
<feature type="transmembrane region" description="Helical" evidence="2">
    <location>
        <begin position="26"/>
        <end position="52"/>
    </location>
</feature>
<dbReference type="GO" id="GO:0006955">
    <property type="term" value="P:immune response"/>
    <property type="evidence" value="ECO:0007669"/>
    <property type="project" value="InterPro"/>
</dbReference>
<dbReference type="AlphaFoldDB" id="A0A3P8PTM7"/>
<keyword evidence="2" id="KW-0812">Transmembrane</keyword>
<reference evidence="4" key="2">
    <citation type="submission" date="2025-08" db="UniProtKB">
        <authorList>
            <consortium name="Ensembl"/>
        </authorList>
    </citation>
    <scope>IDENTIFICATION</scope>
</reference>
<accession>A0A3P8PTM7</accession>
<feature type="domain" description="Chemokine interleukin-8-like" evidence="3">
    <location>
        <begin position="47"/>
        <end position="98"/>
    </location>
</feature>
<dbReference type="GO" id="GO:0005615">
    <property type="term" value="C:extracellular space"/>
    <property type="evidence" value="ECO:0007669"/>
    <property type="project" value="UniProtKB-KW"/>
</dbReference>
<keyword evidence="1" id="KW-0202">Cytokine</keyword>
<evidence type="ECO:0000256" key="2">
    <source>
        <dbReference type="SAM" id="Phobius"/>
    </source>
</evidence>
<keyword evidence="2" id="KW-1133">Transmembrane helix</keyword>
<evidence type="ECO:0000259" key="3">
    <source>
        <dbReference type="Pfam" id="PF00048"/>
    </source>
</evidence>
<organism evidence="4 5">
    <name type="scientific">Astatotilapia calliptera</name>
    <name type="common">Eastern happy</name>
    <name type="synonym">Chromis callipterus</name>
    <dbReference type="NCBI Taxonomy" id="8154"/>
    <lineage>
        <taxon>Eukaryota</taxon>
        <taxon>Metazoa</taxon>
        <taxon>Chordata</taxon>
        <taxon>Craniata</taxon>
        <taxon>Vertebrata</taxon>
        <taxon>Euteleostomi</taxon>
        <taxon>Actinopterygii</taxon>
        <taxon>Neopterygii</taxon>
        <taxon>Teleostei</taxon>
        <taxon>Neoteleostei</taxon>
        <taxon>Acanthomorphata</taxon>
        <taxon>Ovalentaria</taxon>
        <taxon>Cichlomorphae</taxon>
        <taxon>Cichliformes</taxon>
        <taxon>Cichlidae</taxon>
        <taxon>African cichlids</taxon>
        <taxon>Pseudocrenilabrinae</taxon>
        <taxon>Haplochromini</taxon>
        <taxon>Astatotilapia</taxon>
    </lineage>
</organism>
<sequence length="117" mass="13187">MLCCQYLNIKGTLPPHTCSAIMDVKIVFLIVCLCALAITSTEAGIPSCCMTVNQKIKRYMLKKIQRWEMQEIGACDIKALVVFVKGFKRPLCVDPRLKLILEELLKEKKSGTKNVLL</sequence>
<evidence type="ECO:0000256" key="1">
    <source>
        <dbReference type="ARBA" id="ARBA00022514"/>
    </source>
</evidence>
<dbReference type="InterPro" id="IPR036048">
    <property type="entry name" value="Interleukin_8-like_sf"/>
</dbReference>
<dbReference type="Proteomes" id="UP000265100">
    <property type="component" value="Chromosome 12"/>
</dbReference>
<protein>
    <recommendedName>
        <fullName evidence="3">Chemokine interleukin-8-like domain-containing protein</fullName>
    </recommendedName>
</protein>
<keyword evidence="2" id="KW-0472">Membrane</keyword>